<dbReference type="EMBL" id="JACASF010000022">
    <property type="protein sequence ID" value="KAF6403115.1"/>
    <property type="molecule type" value="Genomic_DNA"/>
</dbReference>
<keyword evidence="6" id="KW-1185">Reference proteome</keyword>
<evidence type="ECO:0000256" key="1">
    <source>
        <dbReference type="ARBA" id="ARBA00006412"/>
    </source>
</evidence>
<gene>
    <name evidence="5" type="ORF">HJG59_001832</name>
</gene>
<dbReference type="InterPro" id="IPR021475">
    <property type="entry name" value="Pants/Emi1-like"/>
</dbReference>
<dbReference type="PANTHER" id="PTHR28052">
    <property type="entry name" value="UPF0545 PROTEIN C22ORF39"/>
    <property type="match status" value="1"/>
</dbReference>
<dbReference type="FunCoup" id="A0A7J8BXL4">
    <property type="interactions" value="56"/>
</dbReference>
<sequence>MADRGGWRTPRPCEAYRAEWQLCRSAGHFLHHYYVHGERPACEQWRRDLDSCREWKDRRSTEAQGPLLQKQSSPLNLLKGELYLRSLSGNTQIQRHSRAPSRNVFHLP</sequence>
<evidence type="ECO:0000313" key="6">
    <source>
        <dbReference type="Proteomes" id="UP000550707"/>
    </source>
</evidence>
<proteinExistence type="inferred from homology"/>
<comment type="caution">
    <text evidence="5">The sequence shown here is derived from an EMBL/GenBank/DDBJ whole genome shotgun (WGS) entry which is preliminary data.</text>
</comment>
<dbReference type="Proteomes" id="UP000550707">
    <property type="component" value="Unassembled WGS sequence"/>
</dbReference>
<comment type="similarity">
    <text evidence="1">Belongs to the UPF0545 family.</text>
</comment>
<protein>
    <recommendedName>
        <fullName evidence="3">Synaptic plasticity regulator PANTS</fullName>
    </recommendedName>
    <alternativeName>
        <fullName evidence="4">Plasticity-associated neural transcript short</fullName>
    </alternativeName>
</protein>
<dbReference type="PANTHER" id="PTHR28052:SF1">
    <property type="entry name" value="UPF0545 PROTEIN C22ORF39"/>
    <property type="match status" value="1"/>
</dbReference>
<comment type="subcellular location">
    <subcellularLocation>
        <location evidence="2">Synaptic cleft</location>
    </subcellularLocation>
</comment>
<evidence type="ECO:0000313" key="5">
    <source>
        <dbReference type="EMBL" id="KAF6403115.1"/>
    </source>
</evidence>
<reference evidence="5 6" key="1">
    <citation type="journal article" date="2020" name="Nature">
        <title>Six reference-quality genomes reveal evolution of bat adaptations.</title>
        <authorList>
            <person name="Jebb D."/>
            <person name="Huang Z."/>
            <person name="Pippel M."/>
            <person name="Hughes G.M."/>
            <person name="Lavrichenko K."/>
            <person name="Devanna P."/>
            <person name="Winkler S."/>
            <person name="Jermiin L.S."/>
            <person name="Skirmuntt E.C."/>
            <person name="Katzourakis A."/>
            <person name="Burkitt-Gray L."/>
            <person name="Ray D.A."/>
            <person name="Sullivan K.A.M."/>
            <person name="Roscito J.G."/>
            <person name="Kirilenko B.M."/>
            <person name="Davalos L.M."/>
            <person name="Corthals A.P."/>
            <person name="Power M.L."/>
            <person name="Jones G."/>
            <person name="Ransome R.D."/>
            <person name="Dechmann D.K.N."/>
            <person name="Locatelli A.G."/>
            <person name="Puechmaille S.J."/>
            <person name="Fedrigo O."/>
            <person name="Jarvis E.D."/>
            <person name="Hiller M."/>
            <person name="Vernes S.C."/>
            <person name="Myers E.W."/>
            <person name="Teeling E.C."/>
        </authorList>
    </citation>
    <scope>NUCLEOTIDE SEQUENCE [LARGE SCALE GENOMIC DNA]</scope>
    <source>
        <strain evidence="5">MMolMol1</strain>
        <tissue evidence="5">Muscle</tissue>
    </source>
</reference>
<dbReference type="Pfam" id="PF11326">
    <property type="entry name" value="PANTS-like"/>
    <property type="match status" value="1"/>
</dbReference>
<evidence type="ECO:0000256" key="4">
    <source>
        <dbReference type="ARBA" id="ARBA00044235"/>
    </source>
</evidence>
<evidence type="ECO:0000256" key="3">
    <source>
        <dbReference type="ARBA" id="ARBA00044072"/>
    </source>
</evidence>
<name>A0A7J8BXL4_MOLMO</name>
<accession>A0A7J8BXL4</accession>
<dbReference type="AlphaFoldDB" id="A0A7J8BXL4"/>
<dbReference type="InParanoid" id="A0A7J8BXL4"/>
<evidence type="ECO:0000256" key="2">
    <source>
        <dbReference type="ARBA" id="ARBA00043942"/>
    </source>
</evidence>
<dbReference type="GO" id="GO:0043083">
    <property type="term" value="C:synaptic cleft"/>
    <property type="evidence" value="ECO:0007669"/>
    <property type="project" value="UniProtKB-SubCell"/>
</dbReference>
<organism evidence="5 6">
    <name type="scientific">Molossus molossus</name>
    <name type="common">Pallas' mastiff bat</name>
    <name type="synonym">Vespertilio molossus</name>
    <dbReference type="NCBI Taxonomy" id="27622"/>
    <lineage>
        <taxon>Eukaryota</taxon>
        <taxon>Metazoa</taxon>
        <taxon>Chordata</taxon>
        <taxon>Craniata</taxon>
        <taxon>Vertebrata</taxon>
        <taxon>Euteleostomi</taxon>
        <taxon>Mammalia</taxon>
        <taxon>Eutheria</taxon>
        <taxon>Laurasiatheria</taxon>
        <taxon>Chiroptera</taxon>
        <taxon>Yangochiroptera</taxon>
        <taxon>Molossidae</taxon>
        <taxon>Molossus</taxon>
    </lineage>
</organism>